<protein>
    <recommendedName>
        <fullName evidence="3">DUF4350 domain-containing protein</fullName>
    </recommendedName>
</protein>
<dbReference type="Proteomes" id="UP001302477">
    <property type="component" value="Chromosome"/>
</dbReference>
<keyword evidence="2" id="KW-1185">Reference proteome</keyword>
<dbReference type="RefSeq" id="WP_318952394.1">
    <property type="nucleotide sequence ID" value="NZ_CP137555.1"/>
</dbReference>
<sequence>MSWFPLICLLGFAISTPLVLRQGTSILRRFGKIALQGAIWLLVWSLFTPPALLPVESEAQLKATSAADVNRQFSAAQIQSADTLQIPGDGLLRDGLRDLPPVRLQPGETSPQPGWQVQWTREINLGEPLRLQVALDDGQQLPAKLVLEDPFGSDAGSALLSTENRELILQAWPKLAGNWLYRVRIETEGSPARIETLPVTVRDPQSPHVLVWLARPGFESAALARWLRQSGTPTQVVTQLAPEIQRSETFNNQSPIKNNLLDSAHPIDLVILDSRLWSQFTAAQRKQLEKLATNKSLLWLVDDDSSPAFVSYATSRGMPLEKSVASAVAYAEPAADTEIPALQLTGLRPVQVHDGDAAISAGEQVIYWARVQPQSSIGFVFFRNSYRWQTAGNAREFAQLWKQLFDHQLALRGEHTGVAVSTELPRAGERIGLCSEGFAENPPQLRRAAETGSGIQQPVALGGAPAANNEHGRCYSFWPQQSGWYQLAESDFGFYVHGIDAWPEWRAAIERREIRLMASARLGPQVADDGARAPLPRYWIALALLAALVLSWWRERSSLR</sequence>
<dbReference type="KEGG" id="mpaf:R5R33_09150"/>
<proteinExistence type="predicted"/>
<accession>A0AAU0MU14</accession>
<evidence type="ECO:0008006" key="3">
    <source>
        <dbReference type="Google" id="ProtNLM"/>
    </source>
</evidence>
<name>A0AAU0MU14_9GAMM</name>
<dbReference type="EMBL" id="CP137555">
    <property type="protein sequence ID" value="WOX03908.1"/>
    <property type="molecule type" value="Genomic_DNA"/>
</dbReference>
<evidence type="ECO:0000313" key="2">
    <source>
        <dbReference type="Proteomes" id="UP001302477"/>
    </source>
</evidence>
<reference evidence="1 2" key="1">
    <citation type="submission" date="2023-10" db="EMBL/GenBank/DDBJ databases">
        <title>Description of Microbulbifer bruguierae sp. nov., isolated from the sediments of mangrove plant Bruguiera sexangula and comparative genomic analyses of the genus Microbulbifer.</title>
        <authorList>
            <person name="Long M."/>
        </authorList>
    </citation>
    <scope>NUCLEOTIDE SEQUENCE [LARGE SCALE GENOMIC DNA]</scope>
    <source>
        <strain evidence="1 2">SPO729</strain>
    </source>
</reference>
<dbReference type="AlphaFoldDB" id="A0AAU0MU14"/>
<gene>
    <name evidence="1" type="ORF">R5R33_09150</name>
</gene>
<organism evidence="1 2">
    <name type="scientific">Microbulbifer pacificus</name>
    <dbReference type="NCBI Taxonomy" id="407164"/>
    <lineage>
        <taxon>Bacteria</taxon>
        <taxon>Pseudomonadati</taxon>
        <taxon>Pseudomonadota</taxon>
        <taxon>Gammaproteobacteria</taxon>
        <taxon>Cellvibrionales</taxon>
        <taxon>Microbulbiferaceae</taxon>
        <taxon>Microbulbifer</taxon>
    </lineage>
</organism>
<evidence type="ECO:0000313" key="1">
    <source>
        <dbReference type="EMBL" id="WOX03908.1"/>
    </source>
</evidence>